<protein>
    <submittedName>
        <fullName evidence="7">AMP-binding protein</fullName>
    </submittedName>
</protein>
<dbReference type="Gene3D" id="3.40.50.12780">
    <property type="entry name" value="N-terminal domain of ligase-like"/>
    <property type="match status" value="1"/>
</dbReference>
<evidence type="ECO:0000259" key="5">
    <source>
        <dbReference type="Pfam" id="PF00501"/>
    </source>
</evidence>
<dbReference type="SUPFAM" id="SSF56801">
    <property type="entry name" value="Acetyl-CoA synthetase-like"/>
    <property type="match status" value="1"/>
</dbReference>
<proteinExistence type="inferred from homology"/>
<organism evidence="7 8">
    <name type="scientific">Steroidobacter flavus</name>
    <dbReference type="NCBI Taxonomy" id="1842136"/>
    <lineage>
        <taxon>Bacteria</taxon>
        <taxon>Pseudomonadati</taxon>
        <taxon>Pseudomonadota</taxon>
        <taxon>Gammaproteobacteria</taxon>
        <taxon>Steroidobacterales</taxon>
        <taxon>Steroidobacteraceae</taxon>
        <taxon>Steroidobacter</taxon>
    </lineage>
</organism>
<dbReference type="InterPro" id="IPR042099">
    <property type="entry name" value="ANL_N_sf"/>
</dbReference>
<keyword evidence="2" id="KW-0436">Ligase</keyword>
<feature type="domain" description="AMP-binding enzyme C-terminal" evidence="6">
    <location>
        <begin position="451"/>
        <end position="528"/>
    </location>
</feature>
<evidence type="ECO:0000313" key="7">
    <source>
        <dbReference type="EMBL" id="MFC4314034.1"/>
    </source>
</evidence>
<reference evidence="8" key="1">
    <citation type="journal article" date="2019" name="Int. J. Syst. Evol. Microbiol.">
        <title>The Global Catalogue of Microorganisms (GCM) 10K type strain sequencing project: providing services to taxonomists for standard genome sequencing and annotation.</title>
        <authorList>
            <consortium name="The Broad Institute Genomics Platform"/>
            <consortium name="The Broad Institute Genome Sequencing Center for Infectious Disease"/>
            <person name="Wu L."/>
            <person name="Ma J."/>
        </authorList>
    </citation>
    <scope>NUCLEOTIDE SEQUENCE [LARGE SCALE GENOMIC DNA]</scope>
    <source>
        <strain evidence="8">CGMCC 1.10759</strain>
    </source>
</reference>
<dbReference type="Proteomes" id="UP001595904">
    <property type="component" value="Unassembled WGS sequence"/>
</dbReference>
<dbReference type="EMBL" id="JBHSDU010000015">
    <property type="protein sequence ID" value="MFC4314034.1"/>
    <property type="molecule type" value="Genomic_DNA"/>
</dbReference>
<comment type="similarity">
    <text evidence="1">Belongs to the ATP-dependent AMP-binding enzyme family.</text>
</comment>
<accession>A0ABV8T6L7</accession>
<gene>
    <name evidence="7" type="ORF">ACFPN2_33475</name>
</gene>
<name>A0ABV8T6L7_9GAMM</name>
<evidence type="ECO:0000256" key="2">
    <source>
        <dbReference type="ARBA" id="ARBA00022598"/>
    </source>
</evidence>
<evidence type="ECO:0000256" key="4">
    <source>
        <dbReference type="ARBA" id="ARBA00022840"/>
    </source>
</evidence>
<dbReference type="PANTHER" id="PTHR43605">
    <property type="entry name" value="ACYL-COENZYME A SYNTHETASE"/>
    <property type="match status" value="1"/>
</dbReference>
<evidence type="ECO:0000256" key="1">
    <source>
        <dbReference type="ARBA" id="ARBA00006432"/>
    </source>
</evidence>
<feature type="domain" description="AMP-dependent synthetase/ligase" evidence="5">
    <location>
        <begin position="57"/>
        <end position="390"/>
    </location>
</feature>
<evidence type="ECO:0000256" key="3">
    <source>
        <dbReference type="ARBA" id="ARBA00022741"/>
    </source>
</evidence>
<keyword evidence="8" id="KW-1185">Reference proteome</keyword>
<keyword evidence="4" id="KW-0067">ATP-binding</keyword>
<evidence type="ECO:0000313" key="8">
    <source>
        <dbReference type="Proteomes" id="UP001595904"/>
    </source>
</evidence>
<comment type="caution">
    <text evidence="7">The sequence shown here is derived from an EMBL/GenBank/DDBJ whole genome shotgun (WGS) entry which is preliminary data.</text>
</comment>
<sequence length="561" mass="61630">MSAGREFISTRDALLAAREDLAAACRAFRRPAFTSFNWVADYFDRIAVGNAGAALRVVDDSGRDDAYSYESLRLRCNQVANFLASQGVGQGDRVLVMLGNVVPLWETMLAAIKLGAVMIPATTLLDGADLEDRMERGRVKAVITHSHLAERFAKLRAAAVQIVVGPAVKGWLNYEATLAQPTQINAAPTRADELLLLYFTSGTTAKPKLVAHTHTSYPVGHLSTMYWLGLKPGDVHLNLSSPGWAKHAWSCFFAPWNAQSTVLAYQYDRFDPCALLNVIERCGVTVFCAPPTVWRMLIQQDLKRWKPVLREAMSAGEPLNPEVIAAVRDAWGVTIRDGYGQTETTAQVGNSPGLPLKPGSMGRPLPGYRIELIDAEGRIGDEGEICIDLSQRPLGLMQQYLDDPERTDAVMRDGFYHTGDVASRDSDGYLTYVGRMDDVFKSSDYRISPFELESVLIEHAAVAEAAVVPSPDPTRLSVPKAFIVLSAAATPDADTARSIFEHVRARVSPYKRIRRLQFASLPKTISGKICRGELRAAEVELRAGGERSAGEFWEEDFASPR</sequence>
<dbReference type="RefSeq" id="WP_380604884.1">
    <property type="nucleotide sequence ID" value="NZ_JBHSDU010000015.1"/>
</dbReference>
<evidence type="ECO:0000259" key="6">
    <source>
        <dbReference type="Pfam" id="PF13193"/>
    </source>
</evidence>
<dbReference type="PANTHER" id="PTHR43605:SF10">
    <property type="entry name" value="ACYL-COA SYNTHETASE MEDIUM CHAIN FAMILY MEMBER 3"/>
    <property type="match status" value="1"/>
</dbReference>
<dbReference type="InterPro" id="IPR051087">
    <property type="entry name" value="Mitochondrial_ACSM"/>
</dbReference>
<dbReference type="InterPro" id="IPR025110">
    <property type="entry name" value="AMP-bd_C"/>
</dbReference>
<keyword evidence="3" id="KW-0547">Nucleotide-binding</keyword>
<dbReference type="InterPro" id="IPR000873">
    <property type="entry name" value="AMP-dep_synth/lig_dom"/>
</dbReference>
<dbReference type="Gene3D" id="3.30.300.30">
    <property type="match status" value="1"/>
</dbReference>
<dbReference type="Pfam" id="PF00501">
    <property type="entry name" value="AMP-binding"/>
    <property type="match status" value="1"/>
</dbReference>
<dbReference type="InterPro" id="IPR045851">
    <property type="entry name" value="AMP-bd_C_sf"/>
</dbReference>
<dbReference type="Pfam" id="PF13193">
    <property type="entry name" value="AMP-binding_C"/>
    <property type="match status" value="1"/>
</dbReference>